<sequence length="191" mass="21503">MPTLTSISPVKREPKISFENWQQNHNTPRINTSGLNEVRASAKAWSGFSQAWTDYKSSSIIQGAIDKHNLKNKDWDFTLDRSGNIKVIEGNDRLSNQTVKDLEKALNDSAFGYHFKDMAVGLIGKSQLSVNTYNNPNSITKYDINAENISGILRGRELMEQPRADWNNIKGTFSKQIDRSAESLGLKEKVV</sequence>
<keyword evidence="2" id="KW-1185">Reference proteome</keyword>
<name>A0A9X7YN76_9GAMM</name>
<protein>
    <submittedName>
        <fullName evidence="1">Uncharacterized protein</fullName>
    </submittedName>
</protein>
<gene>
    <name evidence="1" type="ORF">GJQ55_04525</name>
</gene>
<evidence type="ECO:0000313" key="2">
    <source>
        <dbReference type="Proteomes" id="UP000596074"/>
    </source>
</evidence>
<dbReference type="EMBL" id="CP046056">
    <property type="protein sequence ID" value="QQD23788.1"/>
    <property type="molecule type" value="Genomic_DNA"/>
</dbReference>
<proteinExistence type="predicted"/>
<dbReference type="RefSeq" id="WP_228346328.1">
    <property type="nucleotide sequence ID" value="NZ_CP046056.1"/>
</dbReference>
<dbReference type="Proteomes" id="UP000596074">
    <property type="component" value="Chromosome"/>
</dbReference>
<evidence type="ECO:0000313" key="1">
    <source>
        <dbReference type="EMBL" id="QQD23788.1"/>
    </source>
</evidence>
<dbReference type="KEGG" id="vcw:GJQ55_04525"/>
<accession>A0A9X7YN76</accession>
<organism evidence="1 2">
    <name type="scientific">Venatoribacter cucullus</name>
    <dbReference type="NCBI Taxonomy" id="2661630"/>
    <lineage>
        <taxon>Bacteria</taxon>
        <taxon>Pseudomonadati</taxon>
        <taxon>Pseudomonadota</taxon>
        <taxon>Gammaproteobacteria</taxon>
        <taxon>Oceanospirillales</taxon>
        <taxon>Oceanospirillaceae</taxon>
        <taxon>Venatoribacter</taxon>
    </lineage>
</organism>
<reference evidence="1 2" key="1">
    <citation type="submission" date="2019-11" db="EMBL/GenBank/DDBJ databases">
        <title>Venatorbacter sp. nov. a predator of Campylobacter and other Gram-negative bacteria.</title>
        <authorList>
            <person name="Saeedi A."/>
            <person name="Cummings N.J."/>
            <person name="Connerton I.F."/>
            <person name="Connerton P.L."/>
        </authorList>
    </citation>
    <scope>NUCLEOTIDE SEQUENCE [LARGE SCALE GENOMIC DNA]</scope>
    <source>
        <strain evidence="1">XL5</strain>
    </source>
</reference>
<dbReference type="AlphaFoldDB" id="A0A9X7YN76"/>